<comment type="caution">
    <text evidence="1">The sequence shown here is derived from an EMBL/GenBank/DDBJ whole genome shotgun (WGS) entry which is preliminary data.</text>
</comment>
<name>A0A7I9VAX1_9ACTN</name>
<evidence type="ECO:0000313" key="1">
    <source>
        <dbReference type="EMBL" id="GEE02233.1"/>
    </source>
</evidence>
<dbReference type="AlphaFoldDB" id="A0A7I9VAX1"/>
<dbReference type="Proteomes" id="UP000444960">
    <property type="component" value="Unassembled WGS sequence"/>
</dbReference>
<evidence type="ECO:0000313" key="2">
    <source>
        <dbReference type="Proteomes" id="UP000444960"/>
    </source>
</evidence>
<accession>A0A7I9VAX1</accession>
<sequence length="142" mass="15866">MAEFGRTVDNTDFLEMVEARGRLYPDVRDYLRARPGHGGRRRSVVAGIQEQDSVETAGDLLAQWDVVFYPSLIVHGQGDVVAHRVLRRSRYSRTAIVQRDEHPVIMVAQDVTRAEADAAWRSVTEGARAATLESLLAEYGGR</sequence>
<protein>
    <submittedName>
        <fullName evidence="1">Uncharacterized protein</fullName>
    </submittedName>
</protein>
<keyword evidence="2" id="KW-1185">Reference proteome</keyword>
<reference evidence="2" key="1">
    <citation type="submission" date="2019-06" db="EMBL/GenBank/DDBJ databases">
        <title>Gordonia isolated from sludge of a wastewater treatment plant.</title>
        <authorList>
            <person name="Tamura T."/>
            <person name="Aoyama K."/>
            <person name="Kang Y."/>
            <person name="Saito S."/>
            <person name="Akiyama N."/>
            <person name="Yazawa K."/>
            <person name="Gonoi T."/>
            <person name="Mikami Y."/>
        </authorList>
    </citation>
    <scope>NUCLEOTIDE SEQUENCE [LARGE SCALE GENOMIC DNA]</scope>
    <source>
        <strain evidence="2">NBRC 107696</strain>
    </source>
</reference>
<organism evidence="1 2">
    <name type="scientific">Gordonia spumicola</name>
    <dbReference type="NCBI Taxonomy" id="589161"/>
    <lineage>
        <taxon>Bacteria</taxon>
        <taxon>Bacillati</taxon>
        <taxon>Actinomycetota</taxon>
        <taxon>Actinomycetes</taxon>
        <taxon>Mycobacteriales</taxon>
        <taxon>Gordoniaceae</taxon>
        <taxon>Gordonia</taxon>
    </lineage>
</organism>
<dbReference type="EMBL" id="BJOV01000005">
    <property type="protein sequence ID" value="GEE02233.1"/>
    <property type="molecule type" value="Genomic_DNA"/>
</dbReference>
<proteinExistence type="predicted"/>
<gene>
    <name evidence="1" type="ORF">nbrc107696_26790</name>
</gene>